<protein>
    <submittedName>
        <fullName evidence="2 5">Uncharacterized protein</fullName>
    </submittedName>
</protein>
<gene>
    <name evidence="2" type="ORF">GPUH_LOCUS25204</name>
    <name evidence="3" type="ORF">GPUH_LOCUS25305</name>
</gene>
<accession>A0A183EW62</accession>
<evidence type="ECO:0000313" key="6">
    <source>
        <dbReference type="WBParaSite" id="GPUH_0002533501-mRNA-1"/>
    </source>
</evidence>
<keyword evidence="4" id="KW-1185">Reference proteome</keyword>
<evidence type="ECO:0000313" key="2">
    <source>
        <dbReference type="EMBL" id="VDN43896.1"/>
    </source>
</evidence>
<feature type="transmembrane region" description="Helical" evidence="1">
    <location>
        <begin position="43"/>
        <end position="67"/>
    </location>
</feature>
<evidence type="ECO:0000313" key="4">
    <source>
        <dbReference type="Proteomes" id="UP000271098"/>
    </source>
</evidence>
<organism evidence="5">
    <name type="scientific">Gongylonema pulchrum</name>
    <dbReference type="NCBI Taxonomy" id="637853"/>
    <lineage>
        <taxon>Eukaryota</taxon>
        <taxon>Metazoa</taxon>
        <taxon>Ecdysozoa</taxon>
        <taxon>Nematoda</taxon>
        <taxon>Chromadorea</taxon>
        <taxon>Rhabditida</taxon>
        <taxon>Spirurina</taxon>
        <taxon>Spiruromorpha</taxon>
        <taxon>Spiruroidea</taxon>
        <taxon>Gongylonematidae</taxon>
        <taxon>Gongylonema</taxon>
    </lineage>
</organism>
<reference evidence="2 4" key="2">
    <citation type="submission" date="2018-11" db="EMBL/GenBank/DDBJ databases">
        <authorList>
            <consortium name="Pathogen Informatics"/>
        </authorList>
    </citation>
    <scope>NUCLEOTIDE SEQUENCE [LARGE SCALE GENOMIC DNA]</scope>
</reference>
<dbReference type="EMBL" id="UYRT01104607">
    <property type="protein sequence ID" value="VDN44032.1"/>
    <property type="molecule type" value="Genomic_DNA"/>
</dbReference>
<name>A0A183EW62_9BILA</name>
<proteinExistence type="predicted"/>
<evidence type="ECO:0000313" key="3">
    <source>
        <dbReference type="EMBL" id="VDN44032.1"/>
    </source>
</evidence>
<keyword evidence="1" id="KW-1133">Transmembrane helix</keyword>
<evidence type="ECO:0000313" key="5">
    <source>
        <dbReference type="WBParaSite" id="GPUH_0002523301-mRNA-1"/>
    </source>
</evidence>
<dbReference type="AlphaFoldDB" id="A0A183EW62"/>
<dbReference type="WBParaSite" id="GPUH_0002523301-mRNA-1">
    <property type="protein sequence ID" value="GPUH_0002523301-mRNA-1"/>
    <property type="gene ID" value="GPUH_0002523301"/>
</dbReference>
<dbReference type="Proteomes" id="UP000271098">
    <property type="component" value="Unassembled WGS sequence"/>
</dbReference>
<dbReference type="WBParaSite" id="GPUH_0002533501-mRNA-1">
    <property type="protein sequence ID" value="GPUH_0002533501-mRNA-1"/>
    <property type="gene ID" value="GPUH_0002533501"/>
</dbReference>
<keyword evidence="1" id="KW-0812">Transmembrane</keyword>
<evidence type="ECO:0000256" key="1">
    <source>
        <dbReference type="SAM" id="Phobius"/>
    </source>
</evidence>
<reference evidence="5 6" key="1">
    <citation type="submission" date="2016-06" db="UniProtKB">
        <authorList>
            <consortium name="WormBaseParasite"/>
        </authorList>
    </citation>
    <scope>IDENTIFICATION</scope>
</reference>
<keyword evidence="1" id="KW-0472">Membrane</keyword>
<dbReference type="EMBL" id="UYRT01104174">
    <property type="protein sequence ID" value="VDN43896.1"/>
    <property type="molecule type" value="Genomic_DNA"/>
</dbReference>
<sequence>MTLAGKSRFNSVSLSVFNGGHGQVIPIQETSNNRPWWSDLRKWLYIVYVVMFIFGAGTIIFTAVFLARFFRRRQVVEDYNAISSFGRRSAKIEETTSRTWI</sequence>